<evidence type="ECO:0000256" key="4">
    <source>
        <dbReference type="SAM" id="MobiDB-lite"/>
    </source>
</evidence>
<dbReference type="GO" id="GO:0043138">
    <property type="term" value="F:3'-5' DNA helicase activity"/>
    <property type="evidence" value="ECO:0007669"/>
    <property type="project" value="TreeGrafter"/>
</dbReference>
<dbReference type="Pfam" id="PF17764">
    <property type="entry name" value="PriA_3primeBD"/>
    <property type="match status" value="1"/>
</dbReference>
<evidence type="ECO:0000313" key="6">
    <source>
        <dbReference type="EMBL" id="SUZ61094.1"/>
    </source>
</evidence>
<keyword evidence="1" id="KW-0547">Nucleotide-binding</keyword>
<dbReference type="GO" id="GO:0006302">
    <property type="term" value="P:double-strand break repair"/>
    <property type="evidence" value="ECO:0007669"/>
    <property type="project" value="TreeGrafter"/>
</dbReference>
<evidence type="ECO:0000256" key="2">
    <source>
        <dbReference type="ARBA" id="ARBA00022840"/>
    </source>
</evidence>
<dbReference type="InterPro" id="IPR042115">
    <property type="entry name" value="PriA_3primeBD_sf"/>
</dbReference>
<dbReference type="PANTHER" id="PTHR30580:SF0">
    <property type="entry name" value="PRIMOSOMAL PROTEIN N"/>
    <property type="match status" value="1"/>
</dbReference>
<dbReference type="InterPro" id="IPR027417">
    <property type="entry name" value="P-loop_NTPase"/>
</dbReference>
<organism evidence="6">
    <name type="scientific">marine metagenome</name>
    <dbReference type="NCBI Taxonomy" id="408172"/>
    <lineage>
        <taxon>unclassified sequences</taxon>
        <taxon>metagenomes</taxon>
        <taxon>ecological metagenomes</taxon>
    </lineage>
</organism>
<accession>A0A381P3G8</accession>
<keyword evidence="2" id="KW-0067">ATP-binding</keyword>
<sequence length="614" mass="65030">MTADVVPAEEEPSVDASKEVDDAVSPDPPDRVVRVLPDVAAVGRAFDYLVPPAWGDDGRAESLGVGSRVRVVLGGRRVGGWVVEDHVVPPAGVELRPLSRLSGMGPSAALIDLARWAARRWVGPVSGFLATASPSTVVEAAAPGPAPAIVPEATGHWFDGAFAGDDGVPTVVRLPPAANPVPLVLAAARLGDALVLVPTAPAASRLAGQLRRAGLPVASMPRDWARAAGGGLVVGSRAAALAPVRHLGAVLVLDEHDEAYQEERAPTWNARDLAVERARRARVPCVLASAAPTLEALAAGHLLVPSRAEERAGWPVLDLVDRRQDDSARSGLFSPALVPVLRGEGGDPVICVLNRKGRSRLLACHGCGELARCEQHRVPLIQDEDDRLRCPVDDDRRPVVCDACGATRFRNLRAGVARVREELEALAGRPVLEVTAGTGATNLDDGEASVFVGTEAVLYRIHRRVARVVFLEFDQELLAPRMRAAEQAVALLARAARLLGPREAGGRLVVQTRQPDHEVLQAVLHADPGRLVEGERERRMLLGLPPYGALARISGAVAPEFMARLGTPDDVNVLGPRDGAWLVRAADHDSLGAVLAGVERPSGRLRIEVAPRRA</sequence>
<reference evidence="6" key="1">
    <citation type="submission" date="2018-05" db="EMBL/GenBank/DDBJ databases">
        <authorList>
            <person name="Lanie J.A."/>
            <person name="Ng W.-L."/>
            <person name="Kazmierczak K.M."/>
            <person name="Andrzejewski T.M."/>
            <person name="Davidsen T.M."/>
            <person name="Wayne K.J."/>
            <person name="Tettelin H."/>
            <person name="Glass J.I."/>
            <person name="Rusch D."/>
            <person name="Podicherti R."/>
            <person name="Tsui H.-C.T."/>
            <person name="Winkler M.E."/>
        </authorList>
    </citation>
    <scope>NUCLEOTIDE SEQUENCE</scope>
</reference>
<keyword evidence="3" id="KW-0238">DNA-binding</keyword>
<dbReference type="InterPro" id="IPR041222">
    <property type="entry name" value="PriA_3primeBD"/>
</dbReference>
<dbReference type="InterPro" id="IPR014001">
    <property type="entry name" value="Helicase_ATP-bd"/>
</dbReference>
<dbReference type="GO" id="GO:0003677">
    <property type="term" value="F:DNA binding"/>
    <property type="evidence" value="ECO:0007669"/>
    <property type="project" value="UniProtKB-KW"/>
</dbReference>
<dbReference type="PANTHER" id="PTHR30580">
    <property type="entry name" value="PRIMOSOMAL PROTEIN N"/>
    <property type="match status" value="1"/>
</dbReference>
<dbReference type="AlphaFoldDB" id="A0A381P3G8"/>
<evidence type="ECO:0000256" key="1">
    <source>
        <dbReference type="ARBA" id="ARBA00022741"/>
    </source>
</evidence>
<proteinExistence type="predicted"/>
<name>A0A381P3G8_9ZZZZ</name>
<feature type="region of interest" description="Disordered" evidence="4">
    <location>
        <begin position="1"/>
        <end position="29"/>
    </location>
</feature>
<protein>
    <recommendedName>
        <fullName evidence="5">Helicase ATP-binding domain-containing protein</fullName>
    </recommendedName>
</protein>
<dbReference type="Gene3D" id="3.40.50.300">
    <property type="entry name" value="P-loop containing nucleotide triphosphate hydrolases"/>
    <property type="match status" value="1"/>
</dbReference>
<dbReference type="EMBL" id="UINC01000778">
    <property type="protein sequence ID" value="SUZ61094.1"/>
    <property type="molecule type" value="Genomic_DNA"/>
</dbReference>
<dbReference type="Gene3D" id="3.40.1440.60">
    <property type="entry name" value="PriA, 3(prime) DNA-binding domain"/>
    <property type="match status" value="1"/>
</dbReference>
<feature type="domain" description="Helicase ATP-binding" evidence="5">
    <location>
        <begin position="161"/>
        <end position="310"/>
    </location>
</feature>
<dbReference type="GO" id="GO:0005524">
    <property type="term" value="F:ATP binding"/>
    <property type="evidence" value="ECO:0007669"/>
    <property type="project" value="UniProtKB-KW"/>
</dbReference>
<evidence type="ECO:0000259" key="5">
    <source>
        <dbReference type="PROSITE" id="PS51192"/>
    </source>
</evidence>
<gene>
    <name evidence="6" type="ORF">METZ01_LOCUS13948</name>
</gene>
<dbReference type="GO" id="GO:0006270">
    <property type="term" value="P:DNA replication initiation"/>
    <property type="evidence" value="ECO:0007669"/>
    <property type="project" value="TreeGrafter"/>
</dbReference>
<evidence type="ECO:0000256" key="3">
    <source>
        <dbReference type="ARBA" id="ARBA00023125"/>
    </source>
</evidence>
<dbReference type="GO" id="GO:0006310">
    <property type="term" value="P:DNA recombination"/>
    <property type="evidence" value="ECO:0007669"/>
    <property type="project" value="TreeGrafter"/>
</dbReference>
<dbReference type="PROSITE" id="PS51192">
    <property type="entry name" value="HELICASE_ATP_BIND_1"/>
    <property type="match status" value="1"/>
</dbReference>